<organism evidence="2 3">
    <name type="scientific">Elsinoe batatas</name>
    <dbReference type="NCBI Taxonomy" id="2601811"/>
    <lineage>
        <taxon>Eukaryota</taxon>
        <taxon>Fungi</taxon>
        <taxon>Dikarya</taxon>
        <taxon>Ascomycota</taxon>
        <taxon>Pezizomycotina</taxon>
        <taxon>Dothideomycetes</taxon>
        <taxon>Dothideomycetidae</taxon>
        <taxon>Myriangiales</taxon>
        <taxon>Elsinoaceae</taxon>
        <taxon>Elsinoe</taxon>
    </lineage>
</organism>
<evidence type="ECO:0000313" key="2">
    <source>
        <dbReference type="EMBL" id="KAG8631854.1"/>
    </source>
</evidence>
<reference evidence="2" key="1">
    <citation type="submission" date="2021-07" db="EMBL/GenBank/DDBJ databases">
        <title>Elsinoe batatas strain:CRI-CJ2 Genome sequencing and assembly.</title>
        <authorList>
            <person name="Huang L."/>
        </authorList>
    </citation>
    <scope>NUCLEOTIDE SEQUENCE</scope>
    <source>
        <strain evidence="2">CRI-CJ2</strain>
    </source>
</reference>
<name>A0A8K0LB29_9PEZI</name>
<feature type="region of interest" description="Disordered" evidence="1">
    <location>
        <begin position="376"/>
        <end position="449"/>
    </location>
</feature>
<dbReference type="InterPro" id="IPR014752">
    <property type="entry name" value="Arrestin-like_C"/>
</dbReference>
<protein>
    <recommendedName>
        <fullName evidence="4">Arrestin-like N-terminal domain-containing protein</fullName>
    </recommendedName>
</protein>
<gene>
    <name evidence="2" type="ORF">KVT40_000994</name>
</gene>
<dbReference type="EMBL" id="JAESVG020000001">
    <property type="protein sequence ID" value="KAG8631854.1"/>
    <property type="molecule type" value="Genomic_DNA"/>
</dbReference>
<sequence length="449" mass="49682">MGLINVDLGVQPNSHVFTAGDIIRGKVTYKIQPQAGQEKLDDVQLVFRGKMTTKISRSNGNNRKTNREEIYLFKNVTTLFRGPFDMSPQTLEWPFEVSFPVASSWDRDKHGDNPAYAPPGEIPLPPSFGVSVGSAEAVVDYMLKVKINEGSLTRSQERVIPLRFNPLSPSPVPEPVLQLARLPITYWSSRVLRPDKHDFKQKMRHVFTSDPSLKTPEIRFTSKLGIPSRLCPGQNAPLAFSLTYTRSNDVDPVAPTLVLEHIRVVIKTNTIFRARSTFSDWDKDEQEEKAAVSYKCNIPMPLDGSDVHPVADFGLHSFKPTPSSPPMVGARALPPDFITWTINHSHYLKATILIRHKESDKLFEVKSERLKFEYYPPHDRSGWDGPGEKGAGDAQLPSYGEARGITAPAYEEGLAGSSSAAPPPPIYDGPSGGYVAEKQAGMEMGSKAA</sequence>
<feature type="compositionally biased region" description="Basic and acidic residues" evidence="1">
    <location>
        <begin position="376"/>
        <end position="391"/>
    </location>
</feature>
<dbReference type="AlphaFoldDB" id="A0A8K0LB29"/>
<dbReference type="Proteomes" id="UP000809789">
    <property type="component" value="Unassembled WGS sequence"/>
</dbReference>
<dbReference type="Gene3D" id="2.60.40.640">
    <property type="match status" value="1"/>
</dbReference>
<keyword evidence="3" id="KW-1185">Reference proteome</keyword>
<evidence type="ECO:0000256" key="1">
    <source>
        <dbReference type="SAM" id="MobiDB-lite"/>
    </source>
</evidence>
<comment type="caution">
    <text evidence="2">The sequence shown here is derived from an EMBL/GenBank/DDBJ whole genome shotgun (WGS) entry which is preliminary data.</text>
</comment>
<proteinExistence type="predicted"/>
<dbReference type="OrthoDB" id="2333384at2759"/>
<evidence type="ECO:0000313" key="3">
    <source>
        <dbReference type="Proteomes" id="UP000809789"/>
    </source>
</evidence>
<evidence type="ECO:0008006" key="4">
    <source>
        <dbReference type="Google" id="ProtNLM"/>
    </source>
</evidence>
<accession>A0A8K0LB29</accession>